<dbReference type="PANTHER" id="PTHR15892:SF2">
    <property type="entry name" value="LARGE RIBOSOMAL SUBUNIT PROTEIN UL30M"/>
    <property type="match status" value="1"/>
</dbReference>
<accession>A0A1M4Y9P6</accession>
<keyword evidence="3 5" id="KW-0689">Ribosomal protein</keyword>
<dbReference type="STRING" id="1123404.SAMN02745784_02559"/>
<keyword evidence="8" id="KW-1185">Reference proteome</keyword>
<dbReference type="GO" id="GO:0003735">
    <property type="term" value="F:structural constituent of ribosome"/>
    <property type="evidence" value="ECO:0007669"/>
    <property type="project" value="InterPro"/>
</dbReference>
<dbReference type="PIRSF" id="PIRSF002211">
    <property type="entry name" value="Ribosomal_L30_bac-type"/>
    <property type="match status" value="1"/>
</dbReference>
<dbReference type="Gene3D" id="3.30.1390.20">
    <property type="entry name" value="Ribosomal protein L30, ferredoxin-like fold domain"/>
    <property type="match status" value="1"/>
</dbReference>
<comment type="similarity">
    <text evidence="1 5">Belongs to the universal ribosomal protein uL30 family.</text>
</comment>
<comment type="subunit">
    <text evidence="2 5">Part of the 50S ribosomal subunit.</text>
</comment>
<evidence type="ECO:0000313" key="8">
    <source>
        <dbReference type="Proteomes" id="UP000184114"/>
    </source>
</evidence>
<dbReference type="InterPro" id="IPR016082">
    <property type="entry name" value="Ribosomal_uL30_ferredoxin-like"/>
</dbReference>
<dbReference type="InterPro" id="IPR005996">
    <property type="entry name" value="Ribosomal_uL30_bac-type"/>
</dbReference>
<dbReference type="PANTHER" id="PTHR15892">
    <property type="entry name" value="MITOCHONDRIAL RIBOSOMAL PROTEIN L30"/>
    <property type="match status" value="1"/>
</dbReference>
<dbReference type="InterPro" id="IPR036919">
    <property type="entry name" value="Ribo_uL30_ferredoxin-like_sf"/>
</dbReference>
<dbReference type="GeneID" id="90995883"/>
<name>A0A1M4Y9P6_9FIRM</name>
<evidence type="ECO:0000259" key="6">
    <source>
        <dbReference type="Pfam" id="PF00327"/>
    </source>
</evidence>
<organism evidence="7 8">
    <name type="scientific">Tissierella praeacuta DSM 18095</name>
    <dbReference type="NCBI Taxonomy" id="1123404"/>
    <lineage>
        <taxon>Bacteria</taxon>
        <taxon>Bacillati</taxon>
        <taxon>Bacillota</taxon>
        <taxon>Tissierellia</taxon>
        <taxon>Tissierellales</taxon>
        <taxon>Tissierellaceae</taxon>
        <taxon>Tissierella</taxon>
    </lineage>
</organism>
<evidence type="ECO:0000256" key="5">
    <source>
        <dbReference type="HAMAP-Rule" id="MF_01371"/>
    </source>
</evidence>
<dbReference type="Proteomes" id="UP000184114">
    <property type="component" value="Unassembled WGS sequence"/>
</dbReference>
<dbReference type="CDD" id="cd01658">
    <property type="entry name" value="Ribosomal_L30"/>
    <property type="match status" value="1"/>
</dbReference>
<dbReference type="FunFam" id="3.30.1390.20:FF:000001">
    <property type="entry name" value="50S ribosomal protein L30"/>
    <property type="match status" value="1"/>
</dbReference>
<keyword evidence="4 5" id="KW-0687">Ribonucleoprotein</keyword>
<dbReference type="Pfam" id="PF00327">
    <property type="entry name" value="Ribosomal_L30"/>
    <property type="match status" value="1"/>
</dbReference>
<evidence type="ECO:0000313" key="7">
    <source>
        <dbReference type="EMBL" id="SHF02455.1"/>
    </source>
</evidence>
<protein>
    <recommendedName>
        <fullName evidence="5">Large ribosomal subunit protein uL30</fullName>
    </recommendedName>
</protein>
<evidence type="ECO:0000256" key="1">
    <source>
        <dbReference type="ARBA" id="ARBA00007594"/>
    </source>
</evidence>
<proteinExistence type="inferred from homology"/>
<evidence type="ECO:0000256" key="4">
    <source>
        <dbReference type="ARBA" id="ARBA00023274"/>
    </source>
</evidence>
<dbReference type="EMBL" id="FQTY01000016">
    <property type="protein sequence ID" value="SHF02455.1"/>
    <property type="molecule type" value="Genomic_DNA"/>
</dbReference>
<gene>
    <name evidence="5" type="primary">rpmD</name>
    <name evidence="7" type="ORF">SAMN02745784_02559</name>
</gene>
<dbReference type="SUPFAM" id="SSF55129">
    <property type="entry name" value="Ribosomal protein L30p/L7e"/>
    <property type="match status" value="1"/>
</dbReference>
<dbReference type="HAMAP" id="MF_01371_B">
    <property type="entry name" value="Ribosomal_uL30_B"/>
    <property type="match status" value="1"/>
</dbReference>
<sequence length="58" mass="6559">MAMIKIKLVKSPIGKPEAHRKTVEALGFKKIGQVVEKNDTPQIRGMIHQVNYMVEVLD</sequence>
<dbReference type="RefSeq" id="WP_072976906.1">
    <property type="nucleotide sequence ID" value="NZ_FQTY01000016.1"/>
</dbReference>
<feature type="domain" description="Large ribosomal subunit protein uL30-like ferredoxin-like fold" evidence="6">
    <location>
        <begin position="4"/>
        <end position="54"/>
    </location>
</feature>
<dbReference type="GO" id="GO:0006412">
    <property type="term" value="P:translation"/>
    <property type="evidence" value="ECO:0007669"/>
    <property type="project" value="UniProtKB-UniRule"/>
</dbReference>
<evidence type="ECO:0000256" key="2">
    <source>
        <dbReference type="ARBA" id="ARBA00011838"/>
    </source>
</evidence>
<dbReference type="AlphaFoldDB" id="A0A1M4Y9P6"/>
<evidence type="ECO:0000256" key="3">
    <source>
        <dbReference type="ARBA" id="ARBA00022980"/>
    </source>
</evidence>
<dbReference type="GO" id="GO:0022625">
    <property type="term" value="C:cytosolic large ribosomal subunit"/>
    <property type="evidence" value="ECO:0007669"/>
    <property type="project" value="TreeGrafter"/>
</dbReference>
<reference evidence="8" key="1">
    <citation type="submission" date="2016-11" db="EMBL/GenBank/DDBJ databases">
        <authorList>
            <person name="Varghese N."/>
            <person name="Submissions S."/>
        </authorList>
    </citation>
    <scope>NUCLEOTIDE SEQUENCE [LARGE SCALE GENOMIC DNA]</scope>
    <source>
        <strain evidence="8">DSM 18095</strain>
    </source>
</reference>
<dbReference type="NCBIfam" id="TIGR01308">
    <property type="entry name" value="rpmD_bact"/>
    <property type="match status" value="1"/>
</dbReference>